<feature type="compositionally biased region" description="Basic residues" evidence="10">
    <location>
        <begin position="64"/>
        <end position="78"/>
    </location>
</feature>
<gene>
    <name evidence="14" type="ORF">FCC1311_111162</name>
</gene>
<dbReference type="Gene3D" id="2.40.240.10">
    <property type="entry name" value="Ribosomal Protein L25, Chain P"/>
    <property type="match status" value="2"/>
</dbReference>
<dbReference type="InterPro" id="IPR004514">
    <property type="entry name" value="Gln-tRNA-synth"/>
</dbReference>
<dbReference type="InterPro" id="IPR020059">
    <property type="entry name" value="Glu/Gln-tRNA-synth_Ib_codon-bd"/>
</dbReference>
<dbReference type="InterPro" id="IPR011035">
    <property type="entry name" value="Ribosomal_bL25/Gln-tRNA_synth"/>
</dbReference>
<evidence type="ECO:0000256" key="2">
    <source>
        <dbReference type="ARBA" id="ARBA00012836"/>
    </source>
</evidence>
<dbReference type="InParanoid" id="A0A2R5H1D5"/>
<dbReference type="InterPro" id="IPR049437">
    <property type="entry name" value="tRNA-synt_1c_C2"/>
</dbReference>
<organism evidence="14 15">
    <name type="scientific">Hondaea fermentalgiana</name>
    <dbReference type="NCBI Taxonomy" id="2315210"/>
    <lineage>
        <taxon>Eukaryota</taxon>
        <taxon>Sar</taxon>
        <taxon>Stramenopiles</taxon>
        <taxon>Bigyra</taxon>
        <taxon>Labyrinthulomycetes</taxon>
        <taxon>Thraustochytrida</taxon>
        <taxon>Thraustochytriidae</taxon>
        <taxon>Hondaea</taxon>
    </lineage>
</organism>
<evidence type="ECO:0000256" key="10">
    <source>
        <dbReference type="SAM" id="MobiDB-lite"/>
    </source>
</evidence>
<evidence type="ECO:0000256" key="7">
    <source>
        <dbReference type="ARBA" id="ARBA00023146"/>
    </source>
</evidence>
<evidence type="ECO:0000256" key="9">
    <source>
        <dbReference type="RuleBase" id="RU363037"/>
    </source>
</evidence>
<keyword evidence="4 9" id="KW-0547">Nucleotide-binding</keyword>
<dbReference type="GO" id="GO:0005524">
    <property type="term" value="F:ATP binding"/>
    <property type="evidence" value="ECO:0007669"/>
    <property type="project" value="UniProtKB-KW"/>
</dbReference>
<dbReference type="InterPro" id="IPR000924">
    <property type="entry name" value="Glu/Gln-tRNA-synth"/>
</dbReference>
<feature type="region of interest" description="Disordered" evidence="10">
    <location>
        <begin position="45"/>
        <end position="112"/>
    </location>
</feature>
<comment type="catalytic activity">
    <reaction evidence="8">
        <text>tRNA(Gln) + L-glutamine + ATP = L-glutaminyl-tRNA(Gln) + AMP + diphosphate</text>
        <dbReference type="Rhea" id="RHEA:20121"/>
        <dbReference type="Rhea" id="RHEA-COMP:9662"/>
        <dbReference type="Rhea" id="RHEA-COMP:9681"/>
        <dbReference type="ChEBI" id="CHEBI:30616"/>
        <dbReference type="ChEBI" id="CHEBI:33019"/>
        <dbReference type="ChEBI" id="CHEBI:58359"/>
        <dbReference type="ChEBI" id="CHEBI:78442"/>
        <dbReference type="ChEBI" id="CHEBI:78521"/>
        <dbReference type="ChEBI" id="CHEBI:456215"/>
        <dbReference type="EC" id="6.1.1.18"/>
    </reaction>
</comment>
<dbReference type="InterPro" id="IPR050132">
    <property type="entry name" value="Gln/Glu-tRNA_Ligase"/>
</dbReference>
<comment type="similarity">
    <text evidence="1 9">Belongs to the class-I aminoacyl-tRNA synthetase family.</text>
</comment>
<dbReference type="PRINTS" id="PR00987">
    <property type="entry name" value="TRNASYNTHGLU"/>
</dbReference>
<dbReference type="PANTHER" id="PTHR43097">
    <property type="entry name" value="GLUTAMINE-TRNA LIGASE"/>
    <property type="match status" value="1"/>
</dbReference>
<dbReference type="EC" id="6.1.1.18" evidence="2"/>
<dbReference type="InterPro" id="IPR014729">
    <property type="entry name" value="Rossmann-like_a/b/a_fold"/>
</dbReference>
<protein>
    <recommendedName>
        <fullName evidence="2">glutamine--tRNA ligase</fullName>
        <ecNumber evidence="2">6.1.1.18</ecNumber>
    </recommendedName>
</protein>
<evidence type="ECO:0000256" key="1">
    <source>
        <dbReference type="ARBA" id="ARBA00005594"/>
    </source>
</evidence>
<keyword evidence="6 9" id="KW-0648">Protein biosynthesis</keyword>
<dbReference type="EMBL" id="BEYU01000227">
    <property type="protein sequence ID" value="GBG34893.1"/>
    <property type="molecule type" value="Genomic_DNA"/>
</dbReference>
<dbReference type="PANTHER" id="PTHR43097:SF4">
    <property type="entry name" value="GLUTAMINE--TRNA LIGASE"/>
    <property type="match status" value="1"/>
</dbReference>
<evidence type="ECO:0000313" key="14">
    <source>
        <dbReference type="EMBL" id="GBG34893.1"/>
    </source>
</evidence>
<feature type="domain" description="Glutamyl/glutaminyl-tRNA synthetase class Ib anti-codon binding" evidence="12">
    <location>
        <begin position="482"/>
        <end position="588"/>
    </location>
</feature>
<proteinExistence type="inferred from homology"/>
<feature type="compositionally biased region" description="Low complexity" evidence="10">
    <location>
        <begin position="82"/>
        <end position="92"/>
    </location>
</feature>
<evidence type="ECO:0000259" key="12">
    <source>
        <dbReference type="Pfam" id="PF03950"/>
    </source>
</evidence>
<evidence type="ECO:0000256" key="3">
    <source>
        <dbReference type="ARBA" id="ARBA00022598"/>
    </source>
</evidence>
<dbReference type="AlphaFoldDB" id="A0A2R5H1D5"/>
<accession>A0A2R5H1D5</accession>
<keyword evidence="5 9" id="KW-0067">ATP-binding</keyword>
<evidence type="ECO:0000313" key="15">
    <source>
        <dbReference type="Proteomes" id="UP000241890"/>
    </source>
</evidence>
<dbReference type="FunFam" id="3.40.50.620:FF:000037">
    <property type="entry name" value="Glutamine--tRNA ligase cytoplasmic"/>
    <property type="match status" value="1"/>
</dbReference>
<dbReference type="InterPro" id="IPR020056">
    <property type="entry name" value="Rbsml_bL25/Gln-tRNA_synth_N"/>
</dbReference>
<dbReference type="GO" id="GO:0006425">
    <property type="term" value="P:glutaminyl-tRNA aminoacylation"/>
    <property type="evidence" value="ECO:0007669"/>
    <property type="project" value="InterPro"/>
</dbReference>
<dbReference type="FunCoup" id="A0A2R5H1D5">
    <property type="interactions" value="521"/>
</dbReference>
<evidence type="ECO:0000256" key="5">
    <source>
        <dbReference type="ARBA" id="ARBA00022840"/>
    </source>
</evidence>
<reference evidence="14 15" key="1">
    <citation type="submission" date="2017-12" db="EMBL/GenBank/DDBJ databases">
        <title>Sequencing, de novo assembly and annotation of complete genome of a new Thraustochytrid species, strain FCC1311.</title>
        <authorList>
            <person name="Sedici K."/>
            <person name="Godart F."/>
            <person name="Aiese Cigliano R."/>
            <person name="Sanseverino W."/>
            <person name="Barakat M."/>
            <person name="Ortet P."/>
            <person name="Marechal E."/>
            <person name="Cagnac O."/>
            <person name="Amato A."/>
        </authorList>
    </citation>
    <scope>NUCLEOTIDE SEQUENCE [LARGE SCALE GENOMIC DNA]</scope>
</reference>
<feature type="domain" description="Glutamyl/glutaminyl-tRNA synthetase class Ib catalytic" evidence="11">
    <location>
        <begin position="152"/>
        <end position="461"/>
    </location>
</feature>
<feature type="domain" description="tRNA synthetases class I (E and Q) anti-codon binding" evidence="13">
    <location>
        <begin position="601"/>
        <end position="691"/>
    </location>
</feature>
<dbReference type="SUPFAM" id="SSF50715">
    <property type="entry name" value="Ribosomal protein L25-like"/>
    <property type="match status" value="1"/>
</dbReference>
<name>A0A2R5H1D5_9STRA</name>
<evidence type="ECO:0000256" key="8">
    <source>
        <dbReference type="ARBA" id="ARBA00048270"/>
    </source>
</evidence>
<dbReference type="InterPro" id="IPR001412">
    <property type="entry name" value="aa-tRNA-synth_I_CS"/>
</dbReference>
<dbReference type="GO" id="GO:0005829">
    <property type="term" value="C:cytosol"/>
    <property type="evidence" value="ECO:0007669"/>
    <property type="project" value="TreeGrafter"/>
</dbReference>
<evidence type="ECO:0000259" key="13">
    <source>
        <dbReference type="Pfam" id="PF20974"/>
    </source>
</evidence>
<dbReference type="PROSITE" id="PS00178">
    <property type="entry name" value="AA_TRNA_LIGASE_I"/>
    <property type="match status" value="1"/>
</dbReference>
<evidence type="ECO:0000256" key="4">
    <source>
        <dbReference type="ARBA" id="ARBA00022741"/>
    </source>
</evidence>
<dbReference type="NCBIfam" id="TIGR00440">
    <property type="entry name" value="glnS"/>
    <property type="match status" value="1"/>
</dbReference>
<evidence type="ECO:0000259" key="11">
    <source>
        <dbReference type="Pfam" id="PF00749"/>
    </source>
</evidence>
<dbReference type="Pfam" id="PF20974">
    <property type="entry name" value="tRNA-synt_1c_C2"/>
    <property type="match status" value="1"/>
</dbReference>
<keyword evidence="15" id="KW-1185">Reference proteome</keyword>
<dbReference type="Pfam" id="PF03950">
    <property type="entry name" value="tRNA-synt_1c_C"/>
    <property type="match status" value="1"/>
</dbReference>
<dbReference type="Pfam" id="PF00749">
    <property type="entry name" value="tRNA-synt_1c"/>
    <property type="match status" value="1"/>
</dbReference>
<sequence length="718" mass="80762">MAGVDDAAVDVYASLAAGSRRPTTDEEVAAAAELKARRDAWLKEEAAKRGYETPGALEKVLTKALRKREKQDNKKKKPQAPAPQKAAKPDQAVAKKEEETNEDDSGDGGVPLEETMRRILGAPKDNHGRGDYFVNSDEILQRHLETTGGKYRLRFPPEPNGYLHIGHAKAMSVNFGTAEANGGDCYLRFDDTNPEAEKQEYIDAIVDNVRWMGYTPFRITYTSDYFEDLYALACELIRRGKAYVCLLPAERVTAQRNALRTYHNEVAQNPDLPFPKDETFDEGRDVRSAEENLALFQKMREGRFGEGEATLRLKGDFMSKNPNMWDHMAYRVMFKEHHRTGDKWCIYPTYDFSHCLVDSIENVTHSLCTLEFETRQASDSSYHWLLDALGMFHPKTWESSRCSISCNVMSKRRLQRLVMEGHVNGWDDPRLLTLAGIRRRGYTSTAVRAFCRGLGVARSSNEVCVPVERLENAIRMELDTHAPRRFAVLEPVELVITNFEEADAPAQVTVPNHPAKGREDMGTREVPFTSSVYIPGEKFRLDMVKGYKGMVPGSAKNQSIKLLNARVVTYESHETDSATGAVKRVMVRLEPADTPYKGMPTIAWVPNSAARVEGRMYAKLFKDCDVDGVEVNAEKAAKEKGVDFIELFNPDSVRVTELMVEPGVVEELAAAMDKGDLVRYQFITLGYFCADAKDSTRECPVFNLIVSLKEDKSKANVK</sequence>
<dbReference type="Proteomes" id="UP000241890">
    <property type="component" value="Unassembled WGS sequence"/>
</dbReference>
<keyword evidence="3 9" id="KW-0436">Ligase</keyword>
<keyword evidence="7 9" id="KW-0030">Aminoacyl-tRNA synthetase</keyword>
<dbReference type="GO" id="GO:0004819">
    <property type="term" value="F:glutamine-tRNA ligase activity"/>
    <property type="evidence" value="ECO:0007669"/>
    <property type="project" value="UniProtKB-EC"/>
</dbReference>
<dbReference type="InterPro" id="IPR020058">
    <property type="entry name" value="Glu/Gln-tRNA-synth_Ib_cat-dom"/>
</dbReference>
<dbReference type="OrthoDB" id="10250478at2759"/>
<evidence type="ECO:0000256" key="6">
    <source>
        <dbReference type="ARBA" id="ARBA00022917"/>
    </source>
</evidence>
<comment type="caution">
    <text evidence="14">The sequence shown here is derived from an EMBL/GenBank/DDBJ whole genome shotgun (WGS) entry which is preliminary data.</text>
</comment>
<dbReference type="SUPFAM" id="SSF52374">
    <property type="entry name" value="Nucleotidylyl transferase"/>
    <property type="match status" value="1"/>
</dbReference>
<dbReference type="Gene3D" id="3.40.50.620">
    <property type="entry name" value="HUPs"/>
    <property type="match status" value="1"/>
</dbReference>